<keyword evidence="2" id="KW-1185">Reference proteome</keyword>
<dbReference type="EMBL" id="RCZH01000031">
    <property type="protein sequence ID" value="TPG31087.1"/>
    <property type="molecule type" value="Genomic_DNA"/>
</dbReference>
<dbReference type="RefSeq" id="WP_140512019.1">
    <property type="nucleotide sequence ID" value="NZ_RCZH01000031.1"/>
</dbReference>
<accession>A0A502E0H3</accession>
<protein>
    <submittedName>
        <fullName evidence="1">Uncharacterized protein</fullName>
    </submittedName>
</protein>
<proteinExistence type="predicted"/>
<sequence length="316" mass="37328">MTKKERFEYYKLVEPKLRAVFISNGFTAPSQEEFKKLDLSKKNREEFLAYFKDRWFNAQHFESEKLALELKESAIQLEKSLGSDAMKHVLGSDDRPKLQLPSSSALFQISRNIDIDKFYHHLEHKHTFIVVHKQTGAVTGGATLSTLSMSYKNVLEIIKKDTTQFEVFEIEDHSLFCKLLEDGDFKKIKMEKLFENEIYEVPDDYPLSTILKTINLYEFAEALNEGKPLISYDFRMRWYSTYKDVNEYHSFNDTYNNVLELEGYNPIDRKNDTGYVWFYAENPIQIRQELVFGNFKILKRIKIIENIYTFLSNDNV</sequence>
<name>A0A502E0H3_9FLAO</name>
<dbReference type="AlphaFoldDB" id="A0A502E0H3"/>
<organism evidence="1 2">
    <name type="scientific">Flavobacterium pectinovorum</name>
    <dbReference type="NCBI Taxonomy" id="29533"/>
    <lineage>
        <taxon>Bacteria</taxon>
        <taxon>Pseudomonadati</taxon>
        <taxon>Bacteroidota</taxon>
        <taxon>Flavobacteriia</taxon>
        <taxon>Flavobacteriales</taxon>
        <taxon>Flavobacteriaceae</taxon>
        <taxon>Flavobacterium</taxon>
    </lineage>
</organism>
<reference evidence="1 2" key="1">
    <citation type="journal article" date="2019" name="Environ. Microbiol.">
        <title>Species interactions and distinct microbial communities in high Arctic permafrost affected cryosols are associated with the CH4 and CO2 gas fluxes.</title>
        <authorList>
            <person name="Altshuler I."/>
            <person name="Hamel J."/>
            <person name="Turney S."/>
            <person name="Magnuson E."/>
            <person name="Levesque R."/>
            <person name="Greer C."/>
            <person name="Whyte L.G."/>
        </authorList>
    </citation>
    <scope>NUCLEOTIDE SEQUENCE [LARGE SCALE GENOMIC DNA]</scope>
    <source>
        <strain evidence="1 2">42</strain>
    </source>
</reference>
<dbReference type="Proteomes" id="UP000319700">
    <property type="component" value="Unassembled WGS sequence"/>
</dbReference>
<evidence type="ECO:0000313" key="2">
    <source>
        <dbReference type="Proteomes" id="UP000319700"/>
    </source>
</evidence>
<gene>
    <name evidence="1" type="ORF">EAH81_27095</name>
</gene>
<comment type="caution">
    <text evidence="1">The sequence shown here is derived from an EMBL/GenBank/DDBJ whole genome shotgun (WGS) entry which is preliminary data.</text>
</comment>
<evidence type="ECO:0000313" key="1">
    <source>
        <dbReference type="EMBL" id="TPG31087.1"/>
    </source>
</evidence>